<keyword evidence="8" id="KW-0472">Membrane</keyword>
<keyword evidence="2" id="KW-0597">Phosphoprotein</keyword>
<evidence type="ECO:0000256" key="4">
    <source>
        <dbReference type="ARBA" id="ARBA00022741"/>
    </source>
</evidence>
<dbReference type="OrthoDB" id="48943at2759"/>
<dbReference type="STRING" id="857967.G0R562"/>
<dbReference type="Proteomes" id="UP000008983">
    <property type="component" value="Unassembled WGS sequence"/>
</dbReference>
<evidence type="ECO:0000256" key="5">
    <source>
        <dbReference type="ARBA" id="ARBA00022840"/>
    </source>
</evidence>
<reference evidence="10 11" key="1">
    <citation type="submission" date="2011-07" db="EMBL/GenBank/DDBJ databases">
        <authorList>
            <person name="Coyne R."/>
            <person name="Brami D."/>
            <person name="Johnson J."/>
            <person name="Hostetler J."/>
            <person name="Hannick L."/>
            <person name="Clark T."/>
            <person name="Cassidy-Hanley D."/>
            <person name="Inman J."/>
        </authorList>
    </citation>
    <scope>NUCLEOTIDE SEQUENCE [LARGE SCALE GENOMIC DNA]</scope>
    <source>
        <strain evidence="10 11">G5</strain>
    </source>
</reference>
<evidence type="ECO:0000256" key="8">
    <source>
        <dbReference type="SAM" id="Phobius"/>
    </source>
</evidence>
<keyword evidence="11" id="KW-1185">Reference proteome</keyword>
<dbReference type="AlphaFoldDB" id="G0R562"/>
<dbReference type="InterPro" id="IPR023298">
    <property type="entry name" value="ATPase_P-typ_TM_dom_sf"/>
</dbReference>
<dbReference type="PANTHER" id="PTHR45630">
    <property type="entry name" value="CATION-TRANSPORTING ATPASE-RELATED"/>
    <property type="match status" value="1"/>
</dbReference>
<dbReference type="GO" id="GO:0016020">
    <property type="term" value="C:membrane"/>
    <property type="evidence" value="ECO:0007669"/>
    <property type="project" value="UniProtKB-SubCell"/>
</dbReference>
<dbReference type="eggNOG" id="KOG0208">
    <property type="taxonomic scope" value="Eukaryota"/>
</dbReference>
<dbReference type="GeneID" id="14903454"/>
<feature type="domain" description="Cation-transporting P-type ATPase N-terminal" evidence="9">
    <location>
        <begin position="32"/>
        <end position="89"/>
    </location>
</feature>
<dbReference type="GO" id="GO:0140358">
    <property type="term" value="F:P-type transmembrane transporter activity"/>
    <property type="evidence" value="ECO:0007669"/>
    <property type="project" value="InterPro"/>
</dbReference>
<evidence type="ECO:0000259" key="9">
    <source>
        <dbReference type="Pfam" id="PF00690"/>
    </source>
</evidence>
<dbReference type="SUPFAM" id="SSF81665">
    <property type="entry name" value="Calcium ATPase, transmembrane domain M"/>
    <property type="match status" value="1"/>
</dbReference>
<sequence>VFTYRLYNYYFDINQNIFKPIQFDLTQYTNNEIHAKYGKGIQDQQQFSQLKALFGQNNTEIPTKSSIKILIDEVLSPFYMFQIFSVILWILEPYYFYASVILLTSVISAALGLIETKKNYIKLQKMSFFQTKVTIYREIHDFISQ</sequence>
<name>G0R562_ICHMU</name>
<evidence type="ECO:0000256" key="6">
    <source>
        <dbReference type="ARBA" id="ARBA00022842"/>
    </source>
</evidence>
<comment type="subcellular location">
    <subcellularLocation>
        <location evidence="1">Membrane</location>
        <topology evidence="1">Multi-pass membrane protein</topology>
    </subcellularLocation>
</comment>
<organism evidence="10 11">
    <name type="scientific">Ichthyophthirius multifiliis</name>
    <name type="common">White spot disease agent</name>
    <name type="synonym">Ich</name>
    <dbReference type="NCBI Taxonomy" id="5932"/>
    <lineage>
        <taxon>Eukaryota</taxon>
        <taxon>Sar</taxon>
        <taxon>Alveolata</taxon>
        <taxon>Ciliophora</taxon>
        <taxon>Intramacronucleata</taxon>
        <taxon>Oligohymenophorea</taxon>
        <taxon>Hymenostomatida</taxon>
        <taxon>Ophryoglenina</taxon>
        <taxon>Ichthyophthirius</taxon>
    </lineage>
</organism>
<accession>G0R562</accession>
<dbReference type="Pfam" id="PF00690">
    <property type="entry name" value="Cation_ATPase_N"/>
    <property type="match status" value="1"/>
</dbReference>
<keyword evidence="8" id="KW-0812">Transmembrane</keyword>
<protein>
    <recommendedName>
        <fullName evidence="9">Cation-transporting P-type ATPase N-terminal domain-containing protein</fullName>
    </recommendedName>
</protein>
<dbReference type="EMBL" id="GL984361">
    <property type="protein sequence ID" value="EGR27386.1"/>
    <property type="molecule type" value="Genomic_DNA"/>
</dbReference>
<feature type="non-terminal residue" evidence="10">
    <location>
        <position position="145"/>
    </location>
</feature>
<evidence type="ECO:0000313" key="11">
    <source>
        <dbReference type="Proteomes" id="UP000008983"/>
    </source>
</evidence>
<evidence type="ECO:0000313" key="10">
    <source>
        <dbReference type="EMBL" id="EGR27386.1"/>
    </source>
</evidence>
<keyword evidence="8" id="KW-1133">Transmembrane helix</keyword>
<dbReference type="InterPro" id="IPR004014">
    <property type="entry name" value="ATPase_P-typ_cation-transptr_N"/>
</dbReference>
<feature type="transmembrane region" description="Helical" evidence="8">
    <location>
        <begin position="97"/>
        <end position="116"/>
    </location>
</feature>
<feature type="non-terminal residue" evidence="10">
    <location>
        <position position="1"/>
    </location>
</feature>
<evidence type="ECO:0000256" key="1">
    <source>
        <dbReference type="ARBA" id="ARBA00004141"/>
    </source>
</evidence>
<proteinExistence type="predicted"/>
<dbReference type="GO" id="GO:0005524">
    <property type="term" value="F:ATP binding"/>
    <property type="evidence" value="ECO:0007669"/>
    <property type="project" value="UniProtKB-KW"/>
</dbReference>
<evidence type="ECO:0000256" key="2">
    <source>
        <dbReference type="ARBA" id="ARBA00022553"/>
    </source>
</evidence>
<keyword evidence="7" id="KW-1278">Translocase</keyword>
<gene>
    <name evidence="10" type="ORF">IMG5_196560</name>
</gene>
<evidence type="ECO:0000256" key="3">
    <source>
        <dbReference type="ARBA" id="ARBA00022723"/>
    </source>
</evidence>
<dbReference type="InterPro" id="IPR006544">
    <property type="entry name" value="P-type_TPase_V"/>
</dbReference>
<evidence type="ECO:0000256" key="7">
    <source>
        <dbReference type="ARBA" id="ARBA00022967"/>
    </source>
</evidence>
<keyword evidence="5" id="KW-0067">ATP-binding</keyword>
<keyword evidence="3" id="KW-0479">Metal-binding</keyword>
<keyword evidence="4" id="KW-0547">Nucleotide-binding</keyword>
<dbReference type="RefSeq" id="XP_004024270.1">
    <property type="nucleotide sequence ID" value="XM_004024221.1"/>
</dbReference>
<dbReference type="GO" id="GO:0046872">
    <property type="term" value="F:metal ion binding"/>
    <property type="evidence" value="ECO:0007669"/>
    <property type="project" value="UniProtKB-KW"/>
</dbReference>
<feature type="transmembrane region" description="Helical" evidence="8">
    <location>
        <begin position="74"/>
        <end position="91"/>
    </location>
</feature>
<dbReference type="GO" id="GO:0019829">
    <property type="term" value="F:ATPase-coupled monoatomic cation transmembrane transporter activity"/>
    <property type="evidence" value="ECO:0007669"/>
    <property type="project" value="TreeGrafter"/>
</dbReference>
<keyword evidence="6" id="KW-0460">Magnesium</keyword>
<dbReference type="PANTHER" id="PTHR45630:SF8">
    <property type="entry name" value="CATION-TRANSPORTING ATPASE"/>
    <property type="match status" value="1"/>
</dbReference>
<dbReference type="InParanoid" id="G0R562"/>